<keyword evidence="2" id="KW-1185">Reference proteome</keyword>
<proteinExistence type="predicted"/>
<dbReference type="Proteomes" id="UP001283361">
    <property type="component" value="Unassembled WGS sequence"/>
</dbReference>
<name>A0AAE1A122_9GAST</name>
<gene>
    <name evidence="1" type="ORF">RRG08_011120</name>
</gene>
<organism evidence="1 2">
    <name type="scientific">Elysia crispata</name>
    <name type="common">lettuce slug</name>
    <dbReference type="NCBI Taxonomy" id="231223"/>
    <lineage>
        <taxon>Eukaryota</taxon>
        <taxon>Metazoa</taxon>
        <taxon>Spiralia</taxon>
        <taxon>Lophotrochozoa</taxon>
        <taxon>Mollusca</taxon>
        <taxon>Gastropoda</taxon>
        <taxon>Heterobranchia</taxon>
        <taxon>Euthyneura</taxon>
        <taxon>Panpulmonata</taxon>
        <taxon>Sacoglossa</taxon>
        <taxon>Placobranchoidea</taxon>
        <taxon>Plakobranchidae</taxon>
        <taxon>Elysia</taxon>
    </lineage>
</organism>
<comment type="caution">
    <text evidence="1">The sequence shown here is derived from an EMBL/GenBank/DDBJ whole genome shotgun (WGS) entry which is preliminary data.</text>
</comment>
<reference evidence="1" key="1">
    <citation type="journal article" date="2023" name="G3 (Bethesda)">
        <title>A reference genome for the long-term kleptoplast-retaining sea slug Elysia crispata morphotype clarki.</title>
        <authorList>
            <person name="Eastman K.E."/>
            <person name="Pendleton A.L."/>
            <person name="Shaikh M.A."/>
            <person name="Suttiyut T."/>
            <person name="Ogas R."/>
            <person name="Tomko P."/>
            <person name="Gavelis G."/>
            <person name="Widhalm J.R."/>
            <person name="Wisecaver J.H."/>
        </authorList>
    </citation>
    <scope>NUCLEOTIDE SEQUENCE</scope>
    <source>
        <strain evidence="1">ECLA1</strain>
    </source>
</reference>
<evidence type="ECO:0000313" key="2">
    <source>
        <dbReference type="Proteomes" id="UP001283361"/>
    </source>
</evidence>
<sequence>METAAFLRVRVLQTFETIRDLRINGEGWVDHAEKPYTSSFLGKVVDSVDRAVLLLSAAPISVSRVARTEGSLAP</sequence>
<dbReference type="EMBL" id="JAWDGP010002879">
    <property type="protein sequence ID" value="KAK3779095.1"/>
    <property type="molecule type" value="Genomic_DNA"/>
</dbReference>
<dbReference type="AlphaFoldDB" id="A0AAE1A122"/>
<accession>A0AAE1A122</accession>
<evidence type="ECO:0000313" key="1">
    <source>
        <dbReference type="EMBL" id="KAK3779095.1"/>
    </source>
</evidence>
<protein>
    <submittedName>
        <fullName evidence="1">Uncharacterized protein</fullName>
    </submittedName>
</protein>